<feature type="non-terminal residue" evidence="2">
    <location>
        <position position="842"/>
    </location>
</feature>
<feature type="compositionally biased region" description="Polar residues" evidence="1">
    <location>
        <begin position="671"/>
        <end position="683"/>
    </location>
</feature>
<feature type="non-terminal residue" evidence="2">
    <location>
        <position position="1"/>
    </location>
</feature>
<feature type="compositionally biased region" description="Low complexity" evidence="1">
    <location>
        <begin position="598"/>
        <end position="610"/>
    </location>
</feature>
<feature type="compositionally biased region" description="Low complexity" evidence="1">
    <location>
        <begin position="236"/>
        <end position="253"/>
    </location>
</feature>
<feature type="compositionally biased region" description="Polar residues" evidence="1">
    <location>
        <begin position="34"/>
        <end position="46"/>
    </location>
</feature>
<feature type="region of interest" description="Disordered" evidence="1">
    <location>
        <begin position="233"/>
        <end position="361"/>
    </location>
</feature>
<feature type="compositionally biased region" description="Polar residues" evidence="1">
    <location>
        <begin position="287"/>
        <end position="308"/>
    </location>
</feature>
<feature type="compositionally biased region" description="Polar residues" evidence="1">
    <location>
        <begin position="820"/>
        <end position="836"/>
    </location>
</feature>
<evidence type="ECO:0000313" key="3">
    <source>
        <dbReference type="Proteomes" id="UP000221165"/>
    </source>
</evidence>
<protein>
    <submittedName>
        <fullName evidence="2">Uncharacterized protein</fullName>
    </submittedName>
</protein>
<feature type="region of interest" description="Disordered" evidence="1">
    <location>
        <begin position="820"/>
        <end position="842"/>
    </location>
</feature>
<dbReference type="AlphaFoldDB" id="A0A2C6KLJ2"/>
<feature type="compositionally biased region" description="Polar residues" evidence="1">
    <location>
        <begin position="334"/>
        <end position="349"/>
    </location>
</feature>
<reference evidence="2 3" key="1">
    <citation type="journal article" date="2017" name="Int. J. Parasitol.">
        <title>The genome of the protozoan parasite Cystoisospora suis and a reverse vaccinology approach to identify vaccine candidates.</title>
        <authorList>
            <person name="Palmieri N."/>
            <person name="Shrestha A."/>
            <person name="Ruttkowski B."/>
            <person name="Beck T."/>
            <person name="Vogl C."/>
            <person name="Tomley F."/>
            <person name="Blake D.P."/>
            <person name="Joachim A."/>
        </authorList>
    </citation>
    <scope>NUCLEOTIDE SEQUENCE [LARGE SCALE GENOMIC DNA]</scope>
    <source>
        <strain evidence="2 3">Wien I</strain>
    </source>
</reference>
<feature type="region of interest" description="Disordered" evidence="1">
    <location>
        <begin position="157"/>
        <end position="213"/>
    </location>
</feature>
<feature type="compositionally biased region" description="Polar residues" evidence="1">
    <location>
        <begin position="692"/>
        <end position="710"/>
    </location>
</feature>
<dbReference type="RefSeq" id="XP_067919077.1">
    <property type="nucleotide sequence ID" value="XM_068068947.1"/>
</dbReference>
<dbReference type="GeneID" id="94432158"/>
<organism evidence="2 3">
    <name type="scientific">Cystoisospora suis</name>
    <dbReference type="NCBI Taxonomy" id="483139"/>
    <lineage>
        <taxon>Eukaryota</taxon>
        <taxon>Sar</taxon>
        <taxon>Alveolata</taxon>
        <taxon>Apicomplexa</taxon>
        <taxon>Conoidasida</taxon>
        <taxon>Coccidia</taxon>
        <taxon>Eucoccidiorida</taxon>
        <taxon>Eimeriorina</taxon>
        <taxon>Sarcocystidae</taxon>
        <taxon>Cystoisospora</taxon>
    </lineage>
</organism>
<dbReference type="EMBL" id="MIGC01005067">
    <property type="protein sequence ID" value="PHJ17355.1"/>
    <property type="molecule type" value="Genomic_DNA"/>
</dbReference>
<feature type="region of interest" description="Disordered" evidence="1">
    <location>
        <begin position="456"/>
        <end position="477"/>
    </location>
</feature>
<feature type="region of interest" description="Disordered" evidence="1">
    <location>
        <begin position="598"/>
        <end position="712"/>
    </location>
</feature>
<proteinExistence type="predicted"/>
<evidence type="ECO:0000256" key="1">
    <source>
        <dbReference type="SAM" id="MobiDB-lite"/>
    </source>
</evidence>
<feature type="compositionally biased region" description="Polar residues" evidence="1">
    <location>
        <begin position="645"/>
        <end position="662"/>
    </location>
</feature>
<sequence length="842" mass="89417">ELCSAKSWRGNGEGSTAGACCQRRAKAGAERDVLTSSGWHQSQLNSKDSDGSVHAKKSTCPNAATELHAGAGRLPEKAGSPVAVSCRGVAGGPKKARRKTPLADMMEIVDGPAPKIALSGDTTGRRLSLGGNKTPWPRSGNATTGACGVATETWATDTEQRQPISDPHGGPPPETPPHDLSPSEPATSLTSECRCPSGSEPPEAGCHPGTFSTRSTLIRSSTASSLAGLSDGLPGLASDAPHAPASSPDLSASTDKPAFTGSRKPSAARNRPASSRVAMASRGVSPLSLQQSETASLAHNSHTETCCTTFGVETRSTPSRDQTTMTGATNRTTALAQSSAVVSRASPSGRSPKWDSKVSRSVGGANGPHLAMVEPSEASPGASCSRQLAVGTEDWTRAAHEAGFRARLFTEECSGLQHASKGKAWPAAGLTRATWINTPRSSATGHVGITRRTLPTAPSQEVSRAATGSEPARSTLDRCRRSAEFGARLAEENRMQSGVAAGFAVEQRVEASGRTTEAQSLAPYLDGPTIARVVSMTNQERLKDSLQDLRRANESSFYKQAYSLPLRKELAETGPSQPERMIICQQLGEAPYSSIVQQQHVPPQGQPVGQTLQHQSGQRPPHVETQAAPSAQVDDKSRSSHGTRHTVQPLQQHQRAQGSQPHAHQFERSGKQCSMNQNGNLGLTQVEKARQSDSQAVHELSQQFQSQNRCRTQDQYHTKQRVHGNVPQQMCWGRCPSQSAKMPQHELLQGSRPLPQVRRPCAQPCSQSCAQSRLSDEVLPQPPPASAAAGQRIAPVPKQGHLQLQTPATRLIHPAPHRATLSQTGLWSPQHQNNAPLFSVHD</sequence>
<name>A0A2C6KLJ2_9APIC</name>
<dbReference type="VEuPathDB" id="ToxoDB:CSUI_008823"/>
<feature type="region of interest" description="Disordered" evidence="1">
    <location>
        <begin position="32"/>
        <end position="79"/>
    </location>
</feature>
<feature type="region of interest" description="Disordered" evidence="1">
    <location>
        <begin position="114"/>
        <end position="145"/>
    </location>
</feature>
<dbReference type="Proteomes" id="UP000221165">
    <property type="component" value="Unassembled WGS sequence"/>
</dbReference>
<comment type="caution">
    <text evidence="2">The sequence shown here is derived from an EMBL/GenBank/DDBJ whole genome shotgun (WGS) entry which is preliminary data.</text>
</comment>
<keyword evidence="3" id="KW-1185">Reference proteome</keyword>
<evidence type="ECO:0000313" key="2">
    <source>
        <dbReference type="EMBL" id="PHJ17355.1"/>
    </source>
</evidence>
<feature type="compositionally biased region" description="Low complexity" evidence="1">
    <location>
        <begin position="323"/>
        <end position="333"/>
    </location>
</feature>
<accession>A0A2C6KLJ2</accession>
<gene>
    <name evidence="2" type="ORF">CSUI_008823</name>
</gene>